<dbReference type="GO" id="GO:0006289">
    <property type="term" value="P:nucleotide-excision repair"/>
    <property type="evidence" value="ECO:0007669"/>
    <property type="project" value="InterPro"/>
</dbReference>
<comment type="subcellular location">
    <subcellularLocation>
        <location evidence="1">Nucleus</location>
    </subcellularLocation>
</comment>
<keyword evidence="5" id="KW-0539">Nucleus</keyword>
<dbReference type="GO" id="GO:0005737">
    <property type="term" value="C:cytoplasm"/>
    <property type="evidence" value="ECO:0007669"/>
    <property type="project" value="TreeGrafter"/>
</dbReference>
<dbReference type="AlphaFoldDB" id="A0AAD6TYC1"/>
<dbReference type="GO" id="GO:0000111">
    <property type="term" value="C:nucleotide-excision repair factor 2 complex"/>
    <property type="evidence" value="ECO:0007669"/>
    <property type="project" value="TreeGrafter"/>
</dbReference>
<feature type="compositionally biased region" description="Acidic residues" evidence="6">
    <location>
        <begin position="815"/>
        <end position="824"/>
    </location>
</feature>
<protein>
    <recommendedName>
        <fullName evidence="12">Rad4-domain-containing protein</fullName>
    </recommendedName>
</protein>
<dbReference type="Gene3D" id="3.90.260.10">
    <property type="entry name" value="Transglutaminase-like"/>
    <property type="match status" value="1"/>
</dbReference>
<keyword evidence="11" id="KW-1185">Reference proteome</keyword>
<dbReference type="GO" id="GO:0006298">
    <property type="term" value="P:mismatch repair"/>
    <property type="evidence" value="ECO:0007669"/>
    <property type="project" value="TreeGrafter"/>
</dbReference>
<name>A0AAD6TYC1_9AGAR</name>
<evidence type="ECO:0000256" key="5">
    <source>
        <dbReference type="ARBA" id="ARBA00023242"/>
    </source>
</evidence>
<evidence type="ECO:0000313" key="11">
    <source>
        <dbReference type="Proteomes" id="UP001222325"/>
    </source>
</evidence>
<evidence type="ECO:0000313" key="10">
    <source>
        <dbReference type="EMBL" id="KAJ7078598.1"/>
    </source>
</evidence>
<dbReference type="PANTHER" id="PTHR12135">
    <property type="entry name" value="DNA REPAIR PROTEIN XP-C / RAD4"/>
    <property type="match status" value="1"/>
</dbReference>
<dbReference type="InterPro" id="IPR004583">
    <property type="entry name" value="DNA_repair_Rad4"/>
</dbReference>
<dbReference type="SUPFAM" id="SSF54001">
    <property type="entry name" value="Cysteine proteinases"/>
    <property type="match status" value="1"/>
</dbReference>
<keyword evidence="4" id="KW-0234">DNA repair</keyword>
<dbReference type="InterPro" id="IPR042488">
    <property type="entry name" value="Rad4_BHD3_sf"/>
</dbReference>
<accession>A0AAD6TYC1</accession>
<comment type="caution">
    <text evidence="10">The sequence shown here is derived from an EMBL/GenBank/DDBJ whole genome shotgun (WGS) entry which is preliminary data.</text>
</comment>
<evidence type="ECO:0000256" key="1">
    <source>
        <dbReference type="ARBA" id="ARBA00004123"/>
    </source>
</evidence>
<evidence type="ECO:0000259" key="7">
    <source>
        <dbReference type="SMART" id="SM01030"/>
    </source>
</evidence>
<gene>
    <name evidence="10" type="ORF">B0H15DRAFT_954498</name>
</gene>
<sequence>MSDSDSESDWEEVEVPEEGKHLEITIATHPAKKKRTNSERAFRVNSHKLHTLALLANAWIRNKWINDPLLHARLLSLTPLSLQTAFSMIHKSRVPEQHMRGRMFETAMGRLAFWWAQTFFDVTLAGHICTRSYDVVHDTMQTLDLPQDEEWDVELLQEVLGDEGELIRTPNSLMKHALMQKGSRDTSAQLFTALCRGLGIPARLVVSLQGVPFQNLRPKPAKGDDKGEEPSKGKGKGKGKAKADASLFRGNGQRLDGGSVPPKSGKAKGKEKAKPAVKLRKSKSKGTVLGSASTSQIDPITTPPVFWAEVFSRPDGRWFPVDPIRGTVNQAASFDPAVAYALPTPSTATAHPDSAYARVSAGPAPVGHAKAPKRVLHDNRMTYVLAFEEDGYGRDVTRRYSKQFTANLTKVRGGKTHQAWWELVVDVIRRPYRLHRDDVEDTELDTAQLLEGMPTTMDGFKDHPSYVLLRHLTQIQTIHPPPPQTRELGKFRGESVYPRSAVVSLKTAENWMRSAGRQVKEGEQPMKLIKMRASTIGRMRELEAMREGLRIAGEQADADAAANGGDDPDASGEKGKGREWETEAMQGLYALSQTEPYLPDPVVNVGSRTILNVPWLIAASQGKIPKNRFGNIDMYVPSMLPAGAVHVPCKSVKGTAKIARKLGFDHAEAVTGFEFKNRRAAPILKGIVIAAENESALLEAYWEVENDAAEKARAKRRERVLKRWTRLVYGLRIRKSLQEEYKDRQPATVGEQGERLKDVEILPGLAGGGFVNGADAVVEAYHLPNPFLPANSAGPSGTTSDNEAALEVVTYDLETMDVDPDPGPDDVVQPEPPRKAPKTLQQLAEETTARLKKEFERDDIGENEEEELSPPPPTASAPKAPKVKPSRAPSERNPTKTKVGGTAARRTSARKRLRNGGTDSEPEDEPESSPAKRPKAGIDVAPPVAASARSLRPRRTKTQTELQIEQERERAFQRAVAG</sequence>
<proteinExistence type="inferred from homology"/>
<dbReference type="SMART" id="SM01030">
    <property type="entry name" value="BHD_1"/>
    <property type="match status" value="1"/>
</dbReference>
<evidence type="ECO:0000256" key="4">
    <source>
        <dbReference type="ARBA" id="ARBA00023204"/>
    </source>
</evidence>
<feature type="compositionally biased region" description="Basic and acidic residues" evidence="6">
    <location>
        <begin position="847"/>
        <end position="860"/>
    </location>
</feature>
<dbReference type="SMART" id="SM01032">
    <property type="entry name" value="BHD_3"/>
    <property type="match status" value="1"/>
</dbReference>
<feature type="domain" description="Rad4 beta-hairpin" evidence="8">
    <location>
        <begin position="505"/>
        <end position="600"/>
    </location>
</feature>
<feature type="region of interest" description="Disordered" evidence="6">
    <location>
        <begin position="215"/>
        <end position="295"/>
    </location>
</feature>
<feature type="compositionally biased region" description="Basic and acidic residues" evidence="6">
    <location>
        <begin position="221"/>
        <end position="232"/>
    </location>
</feature>
<evidence type="ECO:0000256" key="6">
    <source>
        <dbReference type="SAM" id="MobiDB-lite"/>
    </source>
</evidence>
<feature type="domain" description="Rad4 beta-hairpin" evidence="7">
    <location>
        <begin position="449"/>
        <end position="503"/>
    </location>
</feature>
<comment type="similarity">
    <text evidence="2">Belongs to the XPC family.</text>
</comment>
<dbReference type="Proteomes" id="UP001222325">
    <property type="component" value="Unassembled WGS sequence"/>
</dbReference>
<dbReference type="Pfam" id="PF10405">
    <property type="entry name" value="BHD_3"/>
    <property type="match status" value="1"/>
</dbReference>
<evidence type="ECO:0000259" key="9">
    <source>
        <dbReference type="SMART" id="SM01032"/>
    </source>
</evidence>
<dbReference type="Gene3D" id="3.30.70.2460">
    <property type="entry name" value="Rad4, beta-hairpin domain BHD3"/>
    <property type="match status" value="1"/>
</dbReference>
<reference evidence="10" key="1">
    <citation type="submission" date="2023-03" db="EMBL/GenBank/DDBJ databases">
        <title>Massive genome expansion in bonnet fungi (Mycena s.s.) driven by repeated elements and novel gene families across ecological guilds.</title>
        <authorList>
            <consortium name="Lawrence Berkeley National Laboratory"/>
            <person name="Harder C.B."/>
            <person name="Miyauchi S."/>
            <person name="Viragh M."/>
            <person name="Kuo A."/>
            <person name="Thoen E."/>
            <person name="Andreopoulos B."/>
            <person name="Lu D."/>
            <person name="Skrede I."/>
            <person name="Drula E."/>
            <person name="Henrissat B."/>
            <person name="Morin E."/>
            <person name="Kohler A."/>
            <person name="Barry K."/>
            <person name="LaButti K."/>
            <person name="Morin E."/>
            <person name="Salamov A."/>
            <person name="Lipzen A."/>
            <person name="Mereny Z."/>
            <person name="Hegedus B."/>
            <person name="Baldrian P."/>
            <person name="Stursova M."/>
            <person name="Weitz H."/>
            <person name="Taylor A."/>
            <person name="Grigoriev I.V."/>
            <person name="Nagy L.G."/>
            <person name="Martin F."/>
            <person name="Kauserud H."/>
        </authorList>
    </citation>
    <scope>NUCLEOTIDE SEQUENCE</scope>
    <source>
        <strain evidence="10">CBHHK173m</strain>
    </source>
</reference>
<evidence type="ECO:0008006" key="12">
    <source>
        <dbReference type="Google" id="ProtNLM"/>
    </source>
</evidence>
<dbReference type="InterPro" id="IPR018326">
    <property type="entry name" value="Rad4_beta-hairpin_dom1"/>
</dbReference>
<feature type="region of interest" description="Disordered" evidence="6">
    <location>
        <begin position="555"/>
        <end position="578"/>
    </location>
</feature>
<evidence type="ECO:0000256" key="2">
    <source>
        <dbReference type="ARBA" id="ARBA00009525"/>
    </source>
</evidence>
<dbReference type="Pfam" id="PF10404">
    <property type="entry name" value="BHD_2"/>
    <property type="match status" value="1"/>
</dbReference>
<dbReference type="FunFam" id="3.30.70.2460:FF:000001">
    <property type="entry name" value="DNA repair protein Rad4 family"/>
    <property type="match status" value="1"/>
</dbReference>
<dbReference type="GO" id="GO:0003684">
    <property type="term" value="F:damaged DNA binding"/>
    <property type="evidence" value="ECO:0007669"/>
    <property type="project" value="InterPro"/>
</dbReference>
<feature type="region of interest" description="Disordered" evidence="6">
    <location>
        <begin position="815"/>
        <end position="978"/>
    </location>
</feature>
<dbReference type="SMART" id="SM01031">
    <property type="entry name" value="BHD_2"/>
    <property type="match status" value="1"/>
</dbReference>
<dbReference type="InterPro" id="IPR038765">
    <property type="entry name" value="Papain-like_cys_pep_sf"/>
</dbReference>
<evidence type="ECO:0000259" key="8">
    <source>
        <dbReference type="SMART" id="SM01031"/>
    </source>
</evidence>
<dbReference type="InterPro" id="IPR036985">
    <property type="entry name" value="Transglutaminase-like_sf"/>
</dbReference>
<dbReference type="InterPro" id="IPR018325">
    <property type="entry name" value="Rad4/PNGase_transGLS-fold"/>
</dbReference>
<dbReference type="Pfam" id="PF03835">
    <property type="entry name" value="Rad4"/>
    <property type="match status" value="1"/>
</dbReference>
<dbReference type="InterPro" id="IPR018327">
    <property type="entry name" value="BHD_2"/>
</dbReference>
<dbReference type="Gene3D" id="2.20.20.110">
    <property type="entry name" value="Rad4, beta-hairpin domain BHD1"/>
    <property type="match status" value="1"/>
</dbReference>
<evidence type="ECO:0000256" key="3">
    <source>
        <dbReference type="ARBA" id="ARBA00022763"/>
    </source>
</evidence>
<dbReference type="Pfam" id="PF10403">
    <property type="entry name" value="BHD_1"/>
    <property type="match status" value="1"/>
</dbReference>
<feature type="compositionally biased region" description="Basic residues" evidence="6">
    <location>
        <begin position="275"/>
        <end position="284"/>
    </location>
</feature>
<dbReference type="PANTHER" id="PTHR12135:SF0">
    <property type="entry name" value="DNA REPAIR PROTEIN COMPLEMENTING XP-C CELLS"/>
    <property type="match status" value="1"/>
</dbReference>
<dbReference type="GO" id="GO:0071942">
    <property type="term" value="C:XPC complex"/>
    <property type="evidence" value="ECO:0007669"/>
    <property type="project" value="TreeGrafter"/>
</dbReference>
<keyword evidence="3" id="KW-0227">DNA damage</keyword>
<feature type="domain" description="Rad4 beta-hairpin" evidence="9">
    <location>
        <begin position="624"/>
        <end position="701"/>
    </location>
</feature>
<dbReference type="EMBL" id="JARJCN010000065">
    <property type="protein sequence ID" value="KAJ7078598.1"/>
    <property type="molecule type" value="Genomic_DNA"/>
</dbReference>
<organism evidence="10 11">
    <name type="scientific">Mycena belliarum</name>
    <dbReference type="NCBI Taxonomy" id="1033014"/>
    <lineage>
        <taxon>Eukaryota</taxon>
        <taxon>Fungi</taxon>
        <taxon>Dikarya</taxon>
        <taxon>Basidiomycota</taxon>
        <taxon>Agaricomycotina</taxon>
        <taxon>Agaricomycetes</taxon>
        <taxon>Agaricomycetidae</taxon>
        <taxon>Agaricales</taxon>
        <taxon>Marasmiineae</taxon>
        <taxon>Mycenaceae</taxon>
        <taxon>Mycena</taxon>
    </lineage>
</organism>
<feature type="compositionally biased region" description="Low complexity" evidence="6">
    <location>
        <begin position="555"/>
        <end position="565"/>
    </location>
</feature>
<dbReference type="GO" id="GO:0003697">
    <property type="term" value="F:single-stranded DNA binding"/>
    <property type="evidence" value="ECO:0007669"/>
    <property type="project" value="TreeGrafter"/>
</dbReference>
<dbReference type="InterPro" id="IPR018328">
    <property type="entry name" value="Rad4_beta-hairpin_dom3"/>
</dbReference>